<comment type="caution">
    <text evidence="1">The sequence shown here is derived from an EMBL/GenBank/DDBJ whole genome shotgun (WGS) entry which is preliminary data.</text>
</comment>
<organism evidence="1 2">
    <name type="scientific">Batillaria attramentaria</name>
    <dbReference type="NCBI Taxonomy" id="370345"/>
    <lineage>
        <taxon>Eukaryota</taxon>
        <taxon>Metazoa</taxon>
        <taxon>Spiralia</taxon>
        <taxon>Lophotrochozoa</taxon>
        <taxon>Mollusca</taxon>
        <taxon>Gastropoda</taxon>
        <taxon>Caenogastropoda</taxon>
        <taxon>Sorbeoconcha</taxon>
        <taxon>Cerithioidea</taxon>
        <taxon>Batillariidae</taxon>
        <taxon>Batillaria</taxon>
    </lineage>
</organism>
<gene>
    <name evidence="1" type="ORF">BaRGS_00013499</name>
</gene>
<dbReference type="AlphaFoldDB" id="A0ABD0L770"/>
<evidence type="ECO:0000313" key="2">
    <source>
        <dbReference type="Proteomes" id="UP001519460"/>
    </source>
</evidence>
<dbReference type="Gene3D" id="3.40.50.2300">
    <property type="match status" value="1"/>
</dbReference>
<protein>
    <submittedName>
        <fullName evidence="1">Uncharacterized protein</fullName>
    </submittedName>
</protein>
<dbReference type="EMBL" id="JACVVK020000076">
    <property type="protein sequence ID" value="KAK7495317.1"/>
    <property type="molecule type" value="Genomic_DNA"/>
</dbReference>
<proteinExistence type="predicted"/>
<keyword evidence="2" id="KW-1185">Reference proteome</keyword>
<evidence type="ECO:0000313" key="1">
    <source>
        <dbReference type="EMBL" id="KAK7495317.1"/>
    </source>
</evidence>
<accession>A0ABD0L770</accession>
<name>A0ABD0L770_9CAEN</name>
<sequence length="91" mass="10485">MNLYTPSSQNTWLFQVAAALSVDALEAFRRALDEMVGRRHDVFHSTFRRGVVYNLNRTLGVPCNTRPVLPWMHGTEIFYSLKRVRTFVGVV</sequence>
<dbReference type="Proteomes" id="UP001519460">
    <property type="component" value="Unassembled WGS sequence"/>
</dbReference>
<reference evidence="1 2" key="1">
    <citation type="journal article" date="2023" name="Sci. Data">
        <title>Genome assembly of the Korean intertidal mud-creeper Batillaria attramentaria.</title>
        <authorList>
            <person name="Patra A.K."/>
            <person name="Ho P.T."/>
            <person name="Jun S."/>
            <person name="Lee S.J."/>
            <person name="Kim Y."/>
            <person name="Won Y.J."/>
        </authorList>
    </citation>
    <scope>NUCLEOTIDE SEQUENCE [LARGE SCALE GENOMIC DNA]</scope>
    <source>
        <tissue evidence="1">Foot muscle</tissue>
    </source>
</reference>